<dbReference type="NCBIfam" id="NF001454">
    <property type="entry name" value="PRK00315.1"/>
    <property type="match status" value="1"/>
</dbReference>
<keyword evidence="1 11" id="KW-0813">Transport</keyword>
<keyword evidence="9 11" id="KW-0406">Ion transport</keyword>
<reference evidence="12 13" key="2">
    <citation type="journal article" date="2011" name="Stand. Genomic Sci.">
        <title>Complete genome sequence of Tolumonas auensis type strain (TA 4).</title>
        <authorList>
            <person name="Chertkov O."/>
            <person name="Copeland A."/>
            <person name="Lucas S."/>
            <person name="Lapidus A."/>
            <person name="Berry K.W."/>
            <person name="Detter J.C."/>
            <person name="Del Rio T.G."/>
            <person name="Hammon N."/>
            <person name="Dalin E."/>
            <person name="Tice H."/>
            <person name="Pitluck S."/>
            <person name="Richardson P."/>
            <person name="Bruce D."/>
            <person name="Goodwin L."/>
            <person name="Han C."/>
            <person name="Tapia R."/>
            <person name="Saunders E."/>
            <person name="Schmutz J."/>
            <person name="Brettin T."/>
            <person name="Larimer F."/>
            <person name="Land M."/>
            <person name="Hauser L."/>
            <person name="Spring S."/>
            <person name="Rohde M."/>
            <person name="Kyrpides N.C."/>
            <person name="Ivanova N."/>
            <person name="Goker M."/>
            <person name="Beller H.R."/>
            <person name="Klenk H.P."/>
            <person name="Woyke T."/>
        </authorList>
    </citation>
    <scope>NUCLEOTIDE SEQUENCE [LARGE SCALE GENOMIC DNA]</scope>
    <source>
        <strain evidence="13">DSM 9187 / TA4</strain>
    </source>
</reference>
<dbReference type="HOGENOM" id="CLU_077094_2_0_6"/>
<reference evidence="13" key="1">
    <citation type="submission" date="2009-05" db="EMBL/GenBank/DDBJ databases">
        <title>Complete sequence of Tolumonas auensis DSM 9187.</title>
        <authorList>
            <consortium name="US DOE Joint Genome Institute"/>
            <person name="Lucas S."/>
            <person name="Copeland A."/>
            <person name="Lapidus A."/>
            <person name="Glavina del Rio T."/>
            <person name="Tice H."/>
            <person name="Bruce D."/>
            <person name="Goodwin L."/>
            <person name="Pitluck S."/>
            <person name="Chertkov O."/>
            <person name="Brettin T."/>
            <person name="Detter J.C."/>
            <person name="Han C."/>
            <person name="Larimer F."/>
            <person name="Land M."/>
            <person name="Hauser L."/>
            <person name="Kyrpides N."/>
            <person name="Mikhailova N."/>
            <person name="Spring S."/>
            <person name="Beller H."/>
        </authorList>
    </citation>
    <scope>NUCLEOTIDE SEQUENCE [LARGE SCALE GENOMIC DNA]</scope>
    <source>
        <strain evidence="13">DSM 9187 / TA4</strain>
    </source>
</reference>
<evidence type="ECO:0000256" key="9">
    <source>
        <dbReference type="ARBA" id="ARBA00023065"/>
    </source>
</evidence>
<keyword evidence="11" id="KW-0997">Cell inner membrane</keyword>
<evidence type="ECO:0000256" key="2">
    <source>
        <dbReference type="ARBA" id="ARBA00022475"/>
    </source>
</evidence>
<dbReference type="InterPro" id="IPR003820">
    <property type="entry name" value="KdpC"/>
</dbReference>
<dbReference type="AlphaFoldDB" id="C4LDL8"/>
<evidence type="ECO:0000256" key="3">
    <source>
        <dbReference type="ARBA" id="ARBA00022538"/>
    </source>
</evidence>
<dbReference type="HAMAP" id="MF_00276">
    <property type="entry name" value="KdpC"/>
    <property type="match status" value="1"/>
</dbReference>
<evidence type="ECO:0000256" key="10">
    <source>
        <dbReference type="ARBA" id="ARBA00023136"/>
    </source>
</evidence>
<dbReference type="eggNOG" id="COG2156">
    <property type="taxonomic scope" value="Bacteria"/>
</dbReference>
<dbReference type="STRING" id="595494.Tola_1194"/>
<evidence type="ECO:0000256" key="1">
    <source>
        <dbReference type="ARBA" id="ARBA00022448"/>
    </source>
</evidence>
<evidence type="ECO:0000313" key="12">
    <source>
        <dbReference type="EMBL" id="ACQ92814.1"/>
    </source>
</evidence>
<dbReference type="PANTHER" id="PTHR30042">
    <property type="entry name" value="POTASSIUM-TRANSPORTING ATPASE C CHAIN"/>
    <property type="match status" value="1"/>
</dbReference>
<accession>C4LDL8</accession>
<dbReference type="Proteomes" id="UP000009073">
    <property type="component" value="Chromosome"/>
</dbReference>
<comment type="function">
    <text evidence="11">Part of the high-affinity ATP-driven potassium transport (or Kdp) system, which catalyzes the hydrolysis of ATP coupled with the electrogenic transport of potassium into the cytoplasm. This subunit acts as a catalytic chaperone that increases the ATP-binding affinity of the ATP-hydrolyzing subunit KdpB by the formation of a transient KdpB/KdpC/ATP ternary complex.</text>
</comment>
<keyword evidence="2 11" id="KW-1003">Cell membrane</keyword>
<keyword evidence="6 11" id="KW-0067">ATP-binding</keyword>
<dbReference type="GO" id="GO:0005886">
    <property type="term" value="C:plasma membrane"/>
    <property type="evidence" value="ECO:0007669"/>
    <property type="project" value="UniProtKB-SubCell"/>
</dbReference>
<proteinExistence type="inferred from homology"/>
<comment type="similarity">
    <text evidence="11">Belongs to the KdpC family.</text>
</comment>
<dbReference type="PIRSF" id="PIRSF001296">
    <property type="entry name" value="K_ATPase_KdpC"/>
    <property type="match status" value="1"/>
</dbReference>
<dbReference type="GO" id="GO:0008556">
    <property type="term" value="F:P-type potassium transmembrane transporter activity"/>
    <property type="evidence" value="ECO:0007669"/>
    <property type="project" value="InterPro"/>
</dbReference>
<gene>
    <name evidence="11" type="primary">kdpC</name>
    <name evidence="12" type="ordered locus">Tola_1194</name>
</gene>
<dbReference type="GO" id="GO:0005524">
    <property type="term" value="F:ATP binding"/>
    <property type="evidence" value="ECO:0007669"/>
    <property type="project" value="UniProtKB-UniRule"/>
</dbReference>
<keyword evidence="4 11" id="KW-0812">Transmembrane</keyword>
<comment type="subunit">
    <text evidence="11">The system is composed of three essential subunits: KdpA, KdpB and KdpC.</text>
</comment>
<dbReference type="PANTHER" id="PTHR30042:SF2">
    <property type="entry name" value="POTASSIUM-TRANSPORTING ATPASE KDPC SUBUNIT"/>
    <property type="match status" value="1"/>
</dbReference>
<organism evidence="12 13">
    <name type="scientific">Tolumonas auensis (strain DSM 9187 / NBRC 110442 / TA 4)</name>
    <dbReference type="NCBI Taxonomy" id="595494"/>
    <lineage>
        <taxon>Bacteria</taxon>
        <taxon>Pseudomonadati</taxon>
        <taxon>Pseudomonadota</taxon>
        <taxon>Gammaproteobacteria</taxon>
        <taxon>Aeromonadales</taxon>
        <taxon>Aeromonadaceae</taxon>
        <taxon>Tolumonas</taxon>
    </lineage>
</organism>
<evidence type="ECO:0000256" key="8">
    <source>
        <dbReference type="ARBA" id="ARBA00022989"/>
    </source>
</evidence>
<protein>
    <recommendedName>
        <fullName evidence="11">Potassium-transporting ATPase KdpC subunit</fullName>
    </recommendedName>
    <alternativeName>
        <fullName evidence="11">ATP phosphohydrolase [potassium-transporting] C chain</fullName>
    </alternativeName>
    <alternativeName>
        <fullName evidence="11">Potassium-binding and translocating subunit C</fullName>
    </alternativeName>
    <alternativeName>
        <fullName evidence="11">Potassium-translocating ATPase C chain</fullName>
    </alternativeName>
</protein>
<dbReference type="GO" id="GO:0016787">
    <property type="term" value="F:hydrolase activity"/>
    <property type="evidence" value="ECO:0007669"/>
    <property type="project" value="UniProtKB-KW"/>
</dbReference>
<keyword evidence="8 11" id="KW-1133">Transmembrane helix</keyword>
<evidence type="ECO:0000256" key="4">
    <source>
        <dbReference type="ARBA" id="ARBA00022692"/>
    </source>
</evidence>
<sequence>MKIFLSALQMLVLMTLLTGVAYPLLVTGVAQVIFPEQANGSLLYRDDKPVASAMLAQNLTDPRYFWPRPSAGDFDGMASGGSNYGQSSPDLMQQWQSRIAQWQQSTDQKKPIPVELIQASASGLDPHISLAAAYYQLSRVAQSRGLTEDQVKRVLAQYVDRSGWFTGVPMVNVMILNLALDQQGVSHAAR</sequence>
<dbReference type="NCBIfam" id="TIGR00681">
    <property type="entry name" value="kdpC"/>
    <property type="match status" value="1"/>
</dbReference>
<evidence type="ECO:0000256" key="5">
    <source>
        <dbReference type="ARBA" id="ARBA00022741"/>
    </source>
</evidence>
<evidence type="ECO:0000256" key="7">
    <source>
        <dbReference type="ARBA" id="ARBA00022958"/>
    </source>
</evidence>
<keyword evidence="5 11" id="KW-0547">Nucleotide-binding</keyword>
<keyword evidence="3 11" id="KW-0633">Potassium transport</keyword>
<keyword evidence="10 11" id="KW-0472">Membrane</keyword>
<dbReference type="Pfam" id="PF02669">
    <property type="entry name" value="KdpC"/>
    <property type="match status" value="1"/>
</dbReference>
<dbReference type="EMBL" id="CP001616">
    <property type="protein sequence ID" value="ACQ92814.1"/>
    <property type="molecule type" value="Genomic_DNA"/>
</dbReference>
<keyword evidence="13" id="KW-1185">Reference proteome</keyword>
<dbReference type="KEGG" id="tau:Tola_1194"/>
<comment type="subcellular location">
    <subcellularLocation>
        <location evidence="11">Cell inner membrane</location>
        <topology evidence="11">Single-pass membrane protein</topology>
    </subcellularLocation>
</comment>
<evidence type="ECO:0000313" key="13">
    <source>
        <dbReference type="Proteomes" id="UP000009073"/>
    </source>
</evidence>
<name>C4LDL8_TOLAT</name>
<keyword evidence="12" id="KW-0378">Hydrolase</keyword>
<keyword evidence="7 11" id="KW-0630">Potassium</keyword>
<dbReference type="OrthoDB" id="9788285at2"/>
<dbReference type="RefSeq" id="WP_012729413.1">
    <property type="nucleotide sequence ID" value="NC_012691.1"/>
</dbReference>
<evidence type="ECO:0000256" key="6">
    <source>
        <dbReference type="ARBA" id="ARBA00022840"/>
    </source>
</evidence>
<evidence type="ECO:0000256" key="11">
    <source>
        <dbReference type="HAMAP-Rule" id="MF_00276"/>
    </source>
</evidence>